<dbReference type="InterPro" id="IPR051601">
    <property type="entry name" value="Serine_prot/Carboxylest_S33"/>
</dbReference>
<dbReference type="Gene3D" id="3.40.50.1820">
    <property type="entry name" value="alpha/beta hydrolase"/>
    <property type="match status" value="1"/>
</dbReference>
<feature type="signal peptide" evidence="5">
    <location>
        <begin position="1"/>
        <end position="24"/>
    </location>
</feature>
<dbReference type="Pfam" id="PF08386">
    <property type="entry name" value="Abhydrolase_4"/>
    <property type="match status" value="1"/>
</dbReference>
<dbReference type="Proteomes" id="UP001595900">
    <property type="component" value="Unassembled WGS sequence"/>
</dbReference>
<keyword evidence="3 7" id="KW-0378">Hydrolase</keyword>
<organism evidence="7 8">
    <name type="scientific">Gryllotalpicola reticulitermitis</name>
    <dbReference type="NCBI Taxonomy" id="1184153"/>
    <lineage>
        <taxon>Bacteria</taxon>
        <taxon>Bacillati</taxon>
        <taxon>Actinomycetota</taxon>
        <taxon>Actinomycetes</taxon>
        <taxon>Micrococcales</taxon>
        <taxon>Microbacteriaceae</taxon>
        <taxon>Gryllotalpicola</taxon>
    </lineage>
</organism>
<gene>
    <name evidence="7" type="ORF">ACFOYW_08400</name>
</gene>
<feature type="region of interest" description="Disordered" evidence="4">
    <location>
        <begin position="33"/>
        <end position="53"/>
    </location>
</feature>
<evidence type="ECO:0000256" key="1">
    <source>
        <dbReference type="ARBA" id="ARBA00010088"/>
    </source>
</evidence>
<dbReference type="InterPro" id="IPR029058">
    <property type="entry name" value="AB_hydrolase_fold"/>
</dbReference>
<dbReference type="PROSITE" id="PS51257">
    <property type="entry name" value="PROKAR_LIPOPROTEIN"/>
    <property type="match status" value="1"/>
</dbReference>
<proteinExistence type="inferred from homology"/>
<name>A0ABV8Q5W1_9MICO</name>
<dbReference type="InterPro" id="IPR013595">
    <property type="entry name" value="Pept_S33_TAP-like_C"/>
</dbReference>
<feature type="domain" description="Peptidase S33 tripeptidyl aminopeptidase-like C-terminal" evidence="6">
    <location>
        <begin position="420"/>
        <end position="522"/>
    </location>
</feature>
<dbReference type="PANTHER" id="PTHR43248">
    <property type="entry name" value="2-SUCCINYL-6-HYDROXY-2,4-CYCLOHEXADIENE-1-CARBOXYLATE SYNTHASE"/>
    <property type="match status" value="1"/>
</dbReference>
<comment type="caution">
    <text evidence="7">The sequence shown here is derived from an EMBL/GenBank/DDBJ whole genome shotgun (WGS) entry which is preliminary data.</text>
</comment>
<keyword evidence="2 5" id="KW-0732">Signal</keyword>
<feature type="compositionally biased region" description="Polar residues" evidence="4">
    <location>
        <begin position="33"/>
        <end position="45"/>
    </location>
</feature>
<evidence type="ECO:0000259" key="6">
    <source>
        <dbReference type="Pfam" id="PF08386"/>
    </source>
</evidence>
<evidence type="ECO:0000256" key="3">
    <source>
        <dbReference type="ARBA" id="ARBA00022801"/>
    </source>
</evidence>
<feature type="chain" id="PRO_5046791729" evidence="5">
    <location>
        <begin position="25"/>
        <end position="522"/>
    </location>
</feature>
<evidence type="ECO:0000256" key="2">
    <source>
        <dbReference type="ARBA" id="ARBA00022729"/>
    </source>
</evidence>
<accession>A0ABV8Q5W1</accession>
<evidence type="ECO:0000313" key="7">
    <source>
        <dbReference type="EMBL" id="MFC4243392.1"/>
    </source>
</evidence>
<dbReference type="PANTHER" id="PTHR43248:SF29">
    <property type="entry name" value="TRIPEPTIDYL AMINOPEPTIDASE"/>
    <property type="match status" value="1"/>
</dbReference>
<protein>
    <submittedName>
        <fullName evidence="7">Alpha/beta hydrolase</fullName>
    </submittedName>
</protein>
<dbReference type="GO" id="GO:0016787">
    <property type="term" value="F:hydrolase activity"/>
    <property type="evidence" value="ECO:0007669"/>
    <property type="project" value="UniProtKB-KW"/>
</dbReference>
<reference evidence="8" key="1">
    <citation type="journal article" date="2019" name="Int. J. Syst. Evol. Microbiol.">
        <title>The Global Catalogue of Microorganisms (GCM) 10K type strain sequencing project: providing services to taxonomists for standard genome sequencing and annotation.</title>
        <authorList>
            <consortium name="The Broad Institute Genomics Platform"/>
            <consortium name="The Broad Institute Genome Sequencing Center for Infectious Disease"/>
            <person name="Wu L."/>
            <person name="Ma J."/>
        </authorList>
    </citation>
    <scope>NUCLEOTIDE SEQUENCE [LARGE SCALE GENOMIC DNA]</scope>
    <source>
        <strain evidence="8">CGMCC 1.10363</strain>
    </source>
</reference>
<dbReference type="EMBL" id="JBHSCN010000005">
    <property type="protein sequence ID" value="MFC4243392.1"/>
    <property type="molecule type" value="Genomic_DNA"/>
</dbReference>
<evidence type="ECO:0000313" key="8">
    <source>
        <dbReference type="Proteomes" id="UP001595900"/>
    </source>
</evidence>
<keyword evidence="8" id="KW-1185">Reference proteome</keyword>
<sequence length="522" mass="54939">MRGGVRRRGFRALAVFVASIALLAGCTSLSPKLPTKTSTPVQTGVSSSPTQTPADAAATQKYYTQHLVWKDCGGGFQCTTAEAPIDWSHPSQGAPIHLALIQKPAKGHAIGSLFTNPGGPGESGVDFVRQGTGNTSAQLQQNYDVIGWDPRGVGQSTEVKCYDDKQLDDYVYGILPGARGSAQWRAASEKETAALGAACLKNTGSLLGHVDTASTAHDLDMLRSDVGDPKLNYLGFSYGTMIGAIYAGMFPKNVGRMTLDGVVDPASSFDDLTTLQAGGFESNLKAYAQWCLTQDKTCPFRGSVSSVLSDVSALLNQVQAHPIKNSDGRLLGAGTLETAIIFPLYSTASWPALDVLFKDVANGSAKVAFELADQYNNRTAAGAYTVNTVVAFQAIDCLDYTFDTDLGHMQAQAAQLAAAYPVVGPFFSYGGIACSGWPVKPVRTPAPVTAAGSAPILVLGTTNDPATPYQQSVNLAHELQNGHLITWHGSGHTAYGRSNSCVSNAVDNYFVHGTVPASDPNC</sequence>
<evidence type="ECO:0000256" key="5">
    <source>
        <dbReference type="SAM" id="SignalP"/>
    </source>
</evidence>
<comment type="similarity">
    <text evidence="1">Belongs to the peptidase S33 family.</text>
</comment>
<dbReference type="SUPFAM" id="SSF53474">
    <property type="entry name" value="alpha/beta-Hydrolases"/>
    <property type="match status" value="1"/>
</dbReference>
<evidence type="ECO:0000256" key="4">
    <source>
        <dbReference type="SAM" id="MobiDB-lite"/>
    </source>
</evidence>
<dbReference type="RefSeq" id="WP_390228422.1">
    <property type="nucleotide sequence ID" value="NZ_JBHSCN010000005.1"/>
</dbReference>